<dbReference type="SUPFAM" id="SSF50044">
    <property type="entry name" value="SH3-domain"/>
    <property type="match status" value="1"/>
</dbReference>
<evidence type="ECO:0000256" key="1">
    <source>
        <dbReference type="ARBA" id="ARBA00022443"/>
    </source>
</evidence>
<accession>A0A507D257</accession>
<evidence type="ECO:0000313" key="9">
    <source>
        <dbReference type="EMBL" id="TPX45552.1"/>
    </source>
</evidence>
<protein>
    <recommendedName>
        <fullName evidence="13">Rho GTPase-activating protein 27</fullName>
    </recommendedName>
</protein>
<dbReference type="InterPro" id="IPR001202">
    <property type="entry name" value="WW_dom"/>
</dbReference>
<dbReference type="Gene3D" id="2.30.29.30">
    <property type="entry name" value="Pleckstrin-homology domain (PH domain)/Phosphotyrosine-binding domain (PTB)"/>
    <property type="match status" value="1"/>
</dbReference>
<dbReference type="SMART" id="SM00324">
    <property type="entry name" value="RhoGAP"/>
    <property type="match status" value="1"/>
</dbReference>
<dbReference type="AlphaFoldDB" id="A0A507D257"/>
<dbReference type="PROSITE" id="PS50238">
    <property type="entry name" value="RHOGAP"/>
    <property type="match status" value="1"/>
</dbReference>
<dbReference type="PRINTS" id="PR00452">
    <property type="entry name" value="SH3DOMAIN"/>
</dbReference>
<evidence type="ECO:0008006" key="13">
    <source>
        <dbReference type="Google" id="ProtNLM"/>
    </source>
</evidence>
<feature type="region of interest" description="Disordered" evidence="4">
    <location>
        <begin position="348"/>
        <end position="377"/>
    </location>
</feature>
<feature type="domain" description="SH3" evidence="5">
    <location>
        <begin position="6"/>
        <end position="65"/>
    </location>
</feature>
<dbReference type="InterPro" id="IPR000198">
    <property type="entry name" value="RhoGAP_dom"/>
</dbReference>
<dbReference type="EMBL" id="QEAM01000004">
    <property type="protein sequence ID" value="TPX51496.1"/>
    <property type="molecule type" value="Genomic_DNA"/>
</dbReference>
<dbReference type="VEuPathDB" id="FungiDB:SeMB42_g03955"/>
<evidence type="ECO:0000259" key="7">
    <source>
        <dbReference type="PROSITE" id="PS50020"/>
    </source>
</evidence>
<comment type="caution">
    <text evidence="9">The sequence shown here is derived from an EMBL/GenBank/DDBJ whole genome shotgun (WGS) entry which is preliminary data.</text>
</comment>
<proteinExistence type="predicted"/>
<dbReference type="Proteomes" id="UP000317494">
    <property type="component" value="Unassembled WGS sequence"/>
</dbReference>
<dbReference type="Pfam" id="PF00169">
    <property type="entry name" value="PH"/>
    <property type="match status" value="1"/>
</dbReference>
<dbReference type="SUPFAM" id="SSF51045">
    <property type="entry name" value="WW domain"/>
    <property type="match status" value="1"/>
</dbReference>
<reference evidence="11 12" key="1">
    <citation type="journal article" date="2019" name="Sci. Rep.">
        <title>Comparative genomics of chytrid fungi reveal insights into the obligate biotrophic and pathogenic lifestyle of Synchytrium endobioticum.</title>
        <authorList>
            <person name="van de Vossenberg B.T.L.H."/>
            <person name="Warris S."/>
            <person name="Nguyen H.D.T."/>
            <person name="van Gent-Pelzer M.P.E."/>
            <person name="Joly D.L."/>
            <person name="van de Geest H.C."/>
            <person name="Bonants P.J.M."/>
            <person name="Smith D.S."/>
            <person name="Levesque C.A."/>
            <person name="van der Lee T.A.J."/>
        </authorList>
    </citation>
    <scope>NUCLEOTIDE SEQUENCE [LARGE SCALE GENOMIC DNA]</scope>
    <source>
        <strain evidence="10 12">LEV6574</strain>
        <strain evidence="9 11">MB42</strain>
    </source>
</reference>
<dbReference type="OrthoDB" id="79452at2759"/>
<dbReference type="InterPro" id="IPR008936">
    <property type="entry name" value="Rho_GTPase_activation_prot"/>
</dbReference>
<evidence type="ECO:0000313" key="10">
    <source>
        <dbReference type="EMBL" id="TPX51496.1"/>
    </source>
</evidence>
<feature type="domain" description="PH" evidence="6">
    <location>
        <begin position="191"/>
        <end position="303"/>
    </location>
</feature>
<dbReference type="Gene3D" id="2.30.30.40">
    <property type="entry name" value="SH3 Domains"/>
    <property type="match status" value="1"/>
</dbReference>
<dbReference type="InterPro" id="IPR011993">
    <property type="entry name" value="PH-like_dom_sf"/>
</dbReference>
<dbReference type="Pfam" id="PF00397">
    <property type="entry name" value="WW"/>
    <property type="match status" value="1"/>
</dbReference>
<organism evidence="9 11">
    <name type="scientific">Synchytrium endobioticum</name>
    <dbReference type="NCBI Taxonomy" id="286115"/>
    <lineage>
        <taxon>Eukaryota</taxon>
        <taxon>Fungi</taxon>
        <taxon>Fungi incertae sedis</taxon>
        <taxon>Chytridiomycota</taxon>
        <taxon>Chytridiomycota incertae sedis</taxon>
        <taxon>Chytridiomycetes</taxon>
        <taxon>Synchytriales</taxon>
        <taxon>Synchytriaceae</taxon>
        <taxon>Synchytrium</taxon>
    </lineage>
</organism>
<dbReference type="Gene3D" id="2.20.70.10">
    <property type="match status" value="1"/>
</dbReference>
<dbReference type="GO" id="GO:0005737">
    <property type="term" value="C:cytoplasm"/>
    <property type="evidence" value="ECO:0007669"/>
    <property type="project" value="TreeGrafter"/>
</dbReference>
<dbReference type="PANTHER" id="PTHR23176">
    <property type="entry name" value="RHO/RAC/CDC GTPASE-ACTIVATING PROTEIN"/>
    <property type="match status" value="1"/>
</dbReference>
<dbReference type="SMART" id="SM00326">
    <property type="entry name" value="SH3"/>
    <property type="match status" value="1"/>
</dbReference>
<feature type="domain" description="WW" evidence="7">
    <location>
        <begin position="95"/>
        <end position="128"/>
    </location>
</feature>
<dbReference type="PROSITE" id="PS50002">
    <property type="entry name" value="SH3"/>
    <property type="match status" value="1"/>
</dbReference>
<dbReference type="GO" id="GO:0005096">
    <property type="term" value="F:GTPase activator activity"/>
    <property type="evidence" value="ECO:0007669"/>
    <property type="project" value="UniProtKB-KW"/>
</dbReference>
<dbReference type="InterPro" id="IPR050729">
    <property type="entry name" value="Rho-GAP"/>
</dbReference>
<feature type="compositionally biased region" description="Basic and acidic residues" evidence="4">
    <location>
        <begin position="357"/>
        <end position="373"/>
    </location>
</feature>
<dbReference type="CDD" id="cd00201">
    <property type="entry name" value="WW"/>
    <property type="match status" value="1"/>
</dbReference>
<evidence type="ECO:0000259" key="6">
    <source>
        <dbReference type="PROSITE" id="PS50003"/>
    </source>
</evidence>
<evidence type="ECO:0000256" key="4">
    <source>
        <dbReference type="SAM" id="MobiDB-lite"/>
    </source>
</evidence>
<dbReference type="PROSITE" id="PS50020">
    <property type="entry name" value="WW_DOMAIN_2"/>
    <property type="match status" value="1"/>
</dbReference>
<dbReference type="Proteomes" id="UP000320475">
    <property type="component" value="Unassembled WGS sequence"/>
</dbReference>
<evidence type="ECO:0000256" key="3">
    <source>
        <dbReference type="PROSITE-ProRule" id="PRU00192"/>
    </source>
</evidence>
<dbReference type="GO" id="GO:0007165">
    <property type="term" value="P:signal transduction"/>
    <property type="evidence" value="ECO:0007669"/>
    <property type="project" value="InterPro"/>
</dbReference>
<dbReference type="EMBL" id="QEAN01000151">
    <property type="protein sequence ID" value="TPX45552.1"/>
    <property type="molecule type" value="Genomic_DNA"/>
</dbReference>
<dbReference type="Gene3D" id="1.10.555.10">
    <property type="entry name" value="Rho GTPase activation protein"/>
    <property type="match status" value="1"/>
</dbReference>
<keyword evidence="11" id="KW-1185">Reference proteome</keyword>
<dbReference type="SMART" id="SM00456">
    <property type="entry name" value="WW"/>
    <property type="match status" value="1"/>
</dbReference>
<evidence type="ECO:0000259" key="8">
    <source>
        <dbReference type="PROSITE" id="PS50238"/>
    </source>
</evidence>
<gene>
    <name evidence="10" type="ORF">SeLEV6574_g00260</name>
    <name evidence="9" type="ORF">SeMB42_g03955</name>
</gene>
<evidence type="ECO:0000313" key="11">
    <source>
        <dbReference type="Proteomes" id="UP000317494"/>
    </source>
</evidence>
<dbReference type="SUPFAM" id="SSF50729">
    <property type="entry name" value="PH domain-like"/>
    <property type="match status" value="1"/>
</dbReference>
<dbReference type="InterPro" id="IPR001849">
    <property type="entry name" value="PH_domain"/>
</dbReference>
<evidence type="ECO:0000313" key="12">
    <source>
        <dbReference type="Proteomes" id="UP000320475"/>
    </source>
</evidence>
<dbReference type="PROSITE" id="PS50003">
    <property type="entry name" value="PH_DOMAIN"/>
    <property type="match status" value="1"/>
</dbReference>
<keyword evidence="1 3" id="KW-0728">SH3 domain</keyword>
<dbReference type="PANTHER" id="PTHR23176:SF129">
    <property type="entry name" value="RHO GTPASE ACTIVATING PROTEIN AT 16F, ISOFORM E-RELATED"/>
    <property type="match status" value="1"/>
</dbReference>
<evidence type="ECO:0000256" key="2">
    <source>
        <dbReference type="ARBA" id="ARBA00022468"/>
    </source>
</evidence>
<sequence>MSTELSGVKYVRAQWDYDALEENEISFKGGDMIKLIEAHNDDWYEGELDGIAGYFPANRVTPIHPESEEHLISENTIEGEGLNGNHAFHDDETPMETEPLWKPVKSPHGDTYYWNVQTGETTWKAPLESEIMDDGTAIYEVGSTLSNLSRTESKPSLKSSFFGWETDMIVGPAISGLDIVLDQFDTIPPELVRREGGLGKKLKKTVGGKEPRSSQSWRTYWAVLCIGWLVLYKDPPNKKKADKVIPVDIIPLVGITIETAGKDQTKKKNAFALSITGGVQWLLLPSHEADTSKWIQSIQDSAKEFCTEEEYDSVLTKVFSQDLATVEKEQIIRQHLRHKSLQAIPVAKPLAPAPIESKPKPRRTDSSNKEEKSNVGAKIGGFFSRNKNASEELKKSKTNLVEDLIFGGLLDKQVEKEGRDVPSVVEQCIHEVERRGLQSQGIYRLSGNAATVQKLRNMFNSQEFVRFEDESDINVVAAVLKLYFRELQNPLVPFEFYDDFIEASKISDYNERLMSIKALLHSMPKCNFDTFECLIRHMQKVASNGEINKMEPANLAIVFGPTLIRAPEEGQTALMNMMNMSFHNQIIETILVQADWMFTADSDDESTALA</sequence>
<evidence type="ECO:0000259" key="5">
    <source>
        <dbReference type="PROSITE" id="PS50002"/>
    </source>
</evidence>
<dbReference type="STRING" id="286115.A0A507D257"/>
<dbReference type="Pfam" id="PF00018">
    <property type="entry name" value="SH3_1"/>
    <property type="match status" value="1"/>
</dbReference>
<dbReference type="InterPro" id="IPR036020">
    <property type="entry name" value="WW_dom_sf"/>
</dbReference>
<feature type="domain" description="Rho-GAP" evidence="8">
    <location>
        <begin position="408"/>
        <end position="598"/>
    </location>
</feature>
<dbReference type="SUPFAM" id="SSF48350">
    <property type="entry name" value="GTPase activation domain, GAP"/>
    <property type="match status" value="1"/>
</dbReference>
<dbReference type="SMART" id="SM00233">
    <property type="entry name" value="PH"/>
    <property type="match status" value="1"/>
</dbReference>
<dbReference type="Pfam" id="PF00620">
    <property type="entry name" value="RhoGAP"/>
    <property type="match status" value="1"/>
</dbReference>
<keyword evidence="2" id="KW-0343">GTPase activation</keyword>
<name>A0A507D257_9FUNG</name>
<dbReference type="InterPro" id="IPR036028">
    <property type="entry name" value="SH3-like_dom_sf"/>
</dbReference>
<dbReference type="InterPro" id="IPR001452">
    <property type="entry name" value="SH3_domain"/>
</dbReference>